<evidence type="ECO:0000313" key="2">
    <source>
        <dbReference type="EMBL" id="MCJ8502079.1"/>
    </source>
</evidence>
<feature type="compositionally biased region" description="Low complexity" evidence="1">
    <location>
        <begin position="170"/>
        <end position="180"/>
    </location>
</feature>
<dbReference type="PROSITE" id="PS51257">
    <property type="entry name" value="PROKAR_LIPOPROTEIN"/>
    <property type="match status" value="1"/>
</dbReference>
<comment type="caution">
    <text evidence="2">The sequence shown here is derived from an EMBL/GenBank/DDBJ whole genome shotgun (WGS) entry which is preliminary data.</text>
</comment>
<feature type="compositionally biased region" description="Low complexity" evidence="1">
    <location>
        <begin position="54"/>
        <end position="78"/>
    </location>
</feature>
<evidence type="ECO:0000313" key="3">
    <source>
        <dbReference type="Proteomes" id="UP001165427"/>
    </source>
</evidence>
<dbReference type="Gene3D" id="2.30.30.830">
    <property type="match status" value="1"/>
</dbReference>
<feature type="region of interest" description="Disordered" evidence="1">
    <location>
        <begin position="31"/>
        <end position="97"/>
    </location>
</feature>
<feature type="region of interest" description="Disordered" evidence="1">
    <location>
        <begin position="108"/>
        <end position="127"/>
    </location>
</feature>
<accession>A0AA41UK95</accession>
<evidence type="ECO:0000256" key="1">
    <source>
        <dbReference type="SAM" id="MobiDB-lite"/>
    </source>
</evidence>
<dbReference type="AlphaFoldDB" id="A0AA41UK95"/>
<dbReference type="InterPro" id="IPR007446">
    <property type="entry name" value="PilP"/>
</dbReference>
<proteinExistence type="predicted"/>
<dbReference type="RefSeq" id="WP_246911989.1">
    <property type="nucleotide sequence ID" value="NZ_JALJRB010000020.1"/>
</dbReference>
<sequence length="276" mass="29261">MKRHPNLYLLLILFWLVLLTGLIACGEEPPPPVQQPATVSKKIDAESPTPPAAVPATEPATPAAPSAPAASEQAAMDAADGDTPAEAASPESGIAVSPEGVDTVQAGESVAQAEESPPQEISDSSDAALASEIATAEPSDLVRESLQMAVTYDPTGRFDPFEPLFRSEPESSTETEQTASQRRERRVPQTPLERVALSQLKVTAIIRAETGNRALVEDGTGKGYVVTKGTYMGLNAGRVIEIDAGRIVVEEEIENVMGELRIQLAELKLQKPPGEF</sequence>
<gene>
    <name evidence="2" type="ORF">MRX98_15960</name>
</gene>
<name>A0AA41UK95_9BACT</name>
<reference evidence="2" key="1">
    <citation type="submission" date="2022-04" db="EMBL/GenBank/DDBJ databases">
        <title>Desulfatitalea alkaliphila sp. nov., a novel anaerobic sulfate-reducing bacterium isolated from terrestrial mud volcano, Taman Peninsula, Russia.</title>
        <authorList>
            <person name="Khomyakova M.A."/>
            <person name="Merkel A.Y."/>
            <person name="Slobodkin A.I."/>
        </authorList>
    </citation>
    <scope>NUCLEOTIDE SEQUENCE</scope>
    <source>
        <strain evidence="2">M08but</strain>
    </source>
</reference>
<dbReference type="Proteomes" id="UP001165427">
    <property type="component" value="Unassembled WGS sequence"/>
</dbReference>
<keyword evidence="3" id="KW-1185">Reference proteome</keyword>
<protein>
    <submittedName>
        <fullName evidence="2">Pilus assembly protein PilP</fullName>
    </submittedName>
</protein>
<feature type="region of interest" description="Disordered" evidence="1">
    <location>
        <begin position="153"/>
        <end position="190"/>
    </location>
</feature>
<dbReference type="EMBL" id="JALJRB010000020">
    <property type="protein sequence ID" value="MCJ8502079.1"/>
    <property type="molecule type" value="Genomic_DNA"/>
</dbReference>
<dbReference type="Pfam" id="PF04351">
    <property type="entry name" value="PilP"/>
    <property type="match status" value="1"/>
</dbReference>
<organism evidence="2 3">
    <name type="scientific">Desulfatitalea alkaliphila</name>
    <dbReference type="NCBI Taxonomy" id="2929485"/>
    <lineage>
        <taxon>Bacteria</taxon>
        <taxon>Pseudomonadati</taxon>
        <taxon>Thermodesulfobacteriota</taxon>
        <taxon>Desulfobacteria</taxon>
        <taxon>Desulfobacterales</taxon>
        <taxon>Desulfosarcinaceae</taxon>
        <taxon>Desulfatitalea</taxon>
    </lineage>
</organism>